<dbReference type="STRING" id="699431.SY89_00561"/>
<dbReference type="RefSeq" id="WP_054583020.1">
    <property type="nucleotide sequence ID" value="NZ_LGUC01000001.1"/>
</dbReference>
<reference evidence="4" key="1">
    <citation type="submission" date="2013-11" db="EMBL/GenBank/DDBJ databases">
        <authorList>
            <person name="Hoang H.T."/>
            <person name="Killian M.L."/>
            <person name="Madson D.M."/>
            <person name="Arruda P.H.E."/>
            <person name="Sun D."/>
            <person name="Schwartz K.J."/>
            <person name="Yoon K."/>
        </authorList>
    </citation>
    <scope>NUCLEOTIDE SEQUENCE [LARGE SCALE GENOMIC DNA]</scope>
    <source>
        <strain evidence="4">CDK2</strain>
    </source>
</reference>
<keyword evidence="4" id="KW-1185">Reference proteome</keyword>
<dbReference type="EMBL" id="LGUC01000001">
    <property type="protein sequence ID" value="KPN29843.1"/>
    <property type="molecule type" value="Genomic_DNA"/>
</dbReference>
<keyword evidence="1" id="KW-0812">Transmembrane</keyword>
<evidence type="ECO:0000313" key="3">
    <source>
        <dbReference type="EMBL" id="KPN29843.1"/>
    </source>
</evidence>
<feature type="transmembrane region" description="Helical" evidence="1">
    <location>
        <begin position="62"/>
        <end position="81"/>
    </location>
</feature>
<dbReference type="AlphaFoldDB" id="A0A0N8HZL5"/>
<organism evidence="3 4">
    <name type="scientific">Halolamina pelagica</name>
    <dbReference type="NCBI Taxonomy" id="699431"/>
    <lineage>
        <taxon>Archaea</taxon>
        <taxon>Methanobacteriati</taxon>
        <taxon>Methanobacteriota</taxon>
        <taxon>Stenosarchaea group</taxon>
        <taxon>Halobacteria</taxon>
        <taxon>Halobacteriales</taxon>
        <taxon>Haloferacaceae</taxon>
    </lineage>
</organism>
<sequence length="83" mass="8946">MLPLQVIDSFLLNYEIGQVLLLVFALGTIGLLGLGSKKVLGLHFGAFGLIFLLTPQAVNSRIYLFLGLALVIIAPMIFSIADE</sequence>
<accession>A0A0N8HZL5</accession>
<dbReference type="Pfam" id="PF26028">
    <property type="entry name" value="DUF8006"/>
    <property type="match status" value="1"/>
</dbReference>
<dbReference type="Proteomes" id="UP000050535">
    <property type="component" value="Unassembled WGS sequence"/>
</dbReference>
<keyword evidence="1" id="KW-1133">Transmembrane helix</keyword>
<feature type="domain" description="DUF8006" evidence="2">
    <location>
        <begin position="1"/>
        <end position="82"/>
    </location>
</feature>
<keyword evidence="1" id="KW-0472">Membrane</keyword>
<evidence type="ECO:0000256" key="1">
    <source>
        <dbReference type="SAM" id="Phobius"/>
    </source>
</evidence>
<proteinExistence type="predicted"/>
<evidence type="ECO:0000259" key="2">
    <source>
        <dbReference type="Pfam" id="PF26028"/>
    </source>
</evidence>
<dbReference type="InterPro" id="IPR058319">
    <property type="entry name" value="DUF8006"/>
</dbReference>
<protein>
    <recommendedName>
        <fullName evidence="2">DUF8006 domain-containing protein</fullName>
    </recommendedName>
</protein>
<comment type="caution">
    <text evidence="3">The sequence shown here is derived from an EMBL/GenBank/DDBJ whole genome shotgun (WGS) entry which is preliminary data.</text>
</comment>
<feature type="transmembrane region" description="Helical" evidence="1">
    <location>
        <begin position="12"/>
        <end position="32"/>
    </location>
</feature>
<gene>
    <name evidence="3" type="ORF">SY89_00561</name>
</gene>
<evidence type="ECO:0000313" key="4">
    <source>
        <dbReference type="Proteomes" id="UP000050535"/>
    </source>
</evidence>
<feature type="transmembrane region" description="Helical" evidence="1">
    <location>
        <begin position="39"/>
        <end position="56"/>
    </location>
</feature>
<name>A0A0N8HZL5_9EURY</name>
<dbReference type="OrthoDB" id="213516at2157"/>